<reference evidence="2" key="1">
    <citation type="submission" date="2020-03" db="EMBL/GenBank/DDBJ databases">
        <title>The deep terrestrial virosphere.</title>
        <authorList>
            <person name="Holmfeldt K."/>
            <person name="Nilsson E."/>
            <person name="Simone D."/>
            <person name="Lopez-Fernandez M."/>
            <person name="Wu X."/>
            <person name="de Brujin I."/>
            <person name="Lundin D."/>
            <person name="Andersson A."/>
            <person name="Bertilsson S."/>
            <person name="Dopson M."/>
        </authorList>
    </citation>
    <scope>NUCLEOTIDE SEQUENCE</scope>
    <source>
        <strain evidence="1">MM171A00709</strain>
        <strain evidence="2">MM171B02032</strain>
    </source>
</reference>
<organism evidence="2">
    <name type="scientific">viral metagenome</name>
    <dbReference type="NCBI Taxonomy" id="1070528"/>
    <lineage>
        <taxon>unclassified sequences</taxon>
        <taxon>metagenomes</taxon>
        <taxon>organismal metagenomes</taxon>
    </lineage>
</organism>
<dbReference type="EMBL" id="MT143679">
    <property type="protein sequence ID" value="QJB00065.1"/>
    <property type="molecule type" value="Genomic_DNA"/>
</dbReference>
<protein>
    <submittedName>
        <fullName evidence="2">Uncharacterized protein</fullName>
    </submittedName>
</protein>
<name>A0A6M3M3W0_9ZZZZ</name>
<dbReference type="EMBL" id="MT143731">
    <property type="protein sequence ID" value="QJB01764.1"/>
    <property type="molecule type" value="Genomic_DNA"/>
</dbReference>
<evidence type="ECO:0000313" key="2">
    <source>
        <dbReference type="EMBL" id="QJB01764.1"/>
    </source>
</evidence>
<sequence>MSASTSMPEFKNFDDPFLYFTVDGKEYCWNPDYGTLINMGTDKQEEPTEEMLNFVSGFYEDLESGVFLIDSEFKLPLNNPPRG</sequence>
<evidence type="ECO:0000313" key="1">
    <source>
        <dbReference type="EMBL" id="QJB00065.1"/>
    </source>
</evidence>
<accession>A0A6M3M3W0</accession>
<gene>
    <name evidence="1" type="ORF">MM171A00709_0030</name>
    <name evidence="2" type="ORF">MM171B02032_0011</name>
</gene>
<dbReference type="AlphaFoldDB" id="A0A6M3M3W0"/>
<proteinExistence type="predicted"/>